<organism evidence="2 3">
    <name type="scientific">Paracoccus fistulariae</name>
    <dbReference type="NCBI Taxonomy" id="658446"/>
    <lineage>
        <taxon>Bacteria</taxon>
        <taxon>Pseudomonadati</taxon>
        <taxon>Pseudomonadota</taxon>
        <taxon>Alphaproteobacteria</taxon>
        <taxon>Rhodobacterales</taxon>
        <taxon>Paracoccaceae</taxon>
        <taxon>Paracoccus</taxon>
    </lineage>
</organism>
<evidence type="ECO:0000256" key="1">
    <source>
        <dbReference type="SAM" id="MobiDB-lite"/>
    </source>
</evidence>
<evidence type="ECO:0000313" key="2">
    <source>
        <dbReference type="EMBL" id="WCR06901.1"/>
    </source>
</evidence>
<dbReference type="RefSeq" id="WP_272833726.1">
    <property type="nucleotide sequence ID" value="NZ_CP067136.1"/>
</dbReference>
<sequence>MADDNNEAGSTGKLAPKPPSRRGHPSDMYGISRKSPDATGQQAWTVRLSRGGRMIQTSFSDSTYGGPAQSLFVARAYRDAVLEIVPPLTRTEMRQVTRKKAPSEHRSEITGVHYAKATRNRSAAWIARIELPAEDIPGRPRKGTKRPRRSITRRFSINRMGYEAAKQAAEDDPLIPLPGVCYAGQFRPWQTVRQRLL</sequence>
<reference evidence="2 3" key="1">
    <citation type="submission" date="2021-01" db="EMBL/GenBank/DDBJ databases">
        <title>Biogeographic distribution of Paracoccus.</title>
        <authorList>
            <person name="Hollensteiner J."/>
            <person name="Leineberger J."/>
            <person name="Brinkhoff T."/>
            <person name="Daniel R."/>
        </authorList>
    </citation>
    <scope>NUCLEOTIDE SEQUENCE [LARGE SCALE GENOMIC DNA]</scope>
    <source>
        <strain evidence="2 3">KCTC 22803</strain>
    </source>
</reference>
<proteinExistence type="predicted"/>
<dbReference type="EMBL" id="CP067136">
    <property type="protein sequence ID" value="WCR06901.1"/>
    <property type="molecule type" value="Genomic_DNA"/>
</dbReference>
<keyword evidence="3" id="KW-1185">Reference proteome</keyword>
<gene>
    <name evidence="2" type="ORF">JHX87_15740</name>
</gene>
<name>A0ABY7SIS7_9RHOB</name>
<evidence type="ECO:0008006" key="4">
    <source>
        <dbReference type="Google" id="ProtNLM"/>
    </source>
</evidence>
<accession>A0ABY7SIS7</accession>
<evidence type="ECO:0000313" key="3">
    <source>
        <dbReference type="Proteomes" id="UP001219349"/>
    </source>
</evidence>
<dbReference type="Proteomes" id="UP001219349">
    <property type="component" value="Chromosome"/>
</dbReference>
<dbReference type="Gene3D" id="1.20.5.2050">
    <property type="match status" value="1"/>
</dbReference>
<protein>
    <recommendedName>
        <fullName evidence="4">AP2/ERF domain-containing protein</fullName>
    </recommendedName>
</protein>
<feature type="region of interest" description="Disordered" evidence="1">
    <location>
        <begin position="1"/>
        <end position="42"/>
    </location>
</feature>